<keyword evidence="7" id="KW-0406">Ion transport</keyword>
<evidence type="ECO:0000313" key="11">
    <source>
        <dbReference type="Proteomes" id="UP000515856"/>
    </source>
</evidence>
<dbReference type="GO" id="GO:0030001">
    <property type="term" value="P:metal ion transport"/>
    <property type="evidence" value="ECO:0007669"/>
    <property type="project" value="UniProtKB-ARBA"/>
</dbReference>
<feature type="transmembrane region" description="Helical" evidence="9">
    <location>
        <begin position="12"/>
        <end position="36"/>
    </location>
</feature>
<evidence type="ECO:0000256" key="8">
    <source>
        <dbReference type="ARBA" id="ARBA00023136"/>
    </source>
</evidence>
<proteinExistence type="inferred from homology"/>
<comment type="subcellular location">
    <subcellularLocation>
        <location evidence="1">Cell membrane</location>
        <topology evidence="1">Multi-pass membrane protein</topology>
    </subcellularLocation>
</comment>
<feature type="transmembrane region" description="Helical" evidence="9">
    <location>
        <begin position="48"/>
        <end position="68"/>
    </location>
</feature>
<dbReference type="GO" id="GO:0005886">
    <property type="term" value="C:plasma membrane"/>
    <property type="evidence" value="ECO:0007669"/>
    <property type="project" value="UniProtKB-SubCell"/>
</dbReference>
<evidence type="ECO:0000313" key="10">
    <source>
        <dbReference type="EMBL" id="QNM11224.1"/>
    </source>
</evidence>
<dbReference type="PANTHER" id="PTHR32024">
    <property type="entry name" value="TRK SYSTEM POTASSIUM UPTAKE PROTEIN TRKG-RELATED"/>
    <property type="match status" value="1"/>
</dbReference>
<accession>A0A7G9GK92</accession>
<dbReference type="RefSeq" id="WP_117451686.1">
    <property type="nucleotide sequence ID" value="NZ_CP060636.1"/>
</dbReference>
<dbReference type="EMBL" id="CP060636">
    <property type="protein sequence ID" value="QNM11224.1"/>
    <property type="molecule type" value="Genomic_DNA"/>
</dbReference>
<feature type="transmembrane region" description="Helical" evidence="9">
    <location>
        <begin position="332"/>
        <end position="354"/>
    </location>
</feature>
<dbReference type="InterPro" id="IPR003445">
    <property type="entry name" value="Cat_transpt"/>
</dbReference>
<feature type="transmembrane region" description="Helical" evidence="9">
    <location>
        <begin position="234"/>
        <end position="256"/>
    </location>
</feature>
<reference evidence="10 11" key="1">
    <citation type="submission" date="2020-08" db="EMBL/GenBank/DDBJ databases">
        <authorList>
            <person name="Liu C."/>
            <person name="Sun Q."/>
        </authorList>
    </citation>
    <scope>NUCLEOTIDE SEQUENCE [LARGE SCALE GENOMIC DNA]</scope>
    <source>
        <strain evidence="10 11">NSJ-61</strain>
    </source>
</reference>
<evidence type="ECO:0000256" key="6">
    <source>
        <dbReference type="ARBA" id="ARBA00022989"/>
    </source>
</evidence>
<dbReference type="Pfam" id="PF02386">
    <property type="entry name" value="TrkH"/>
    <property type="match status" value="1"/>
</dbReference>
<evidence type="ECO:0000256" key="1">
    <source>
        <dbReference type="ARBA" id="ARBA00004651"/>
    </source>
</evidence>
<evidence type="ECO:0000256" key="7">
    <source>
        <dbReference type="ARBA" id="ARBA00023065"/>
    </source>
</evidence>
<feature type="transmembrane region" description="Helical" evidence="9">
    <location>
        <begin position="276"/>
        <end position="297"/>
    </location>
</feature>
<feature type="transmembrane region" description="Helical" evidence="9">
    <location>
        <begin position="141"/>
        <end position="162"/>
    </location>
</feature>
<name>A0A7G9GK92_9FIRM</name>
<keyword evidence="11" id="KW-1185">Reference proteome</keyword>
<keyword evidence="4" id="KW-1003">Cell membrane</keyword>
<feature type="transmembrane region" description="Helical" evidence="9">
    <location>
        <begin position="80"/>
        <end position="100"/>
    </location>
</feature>
<feature type="transmembrane region" description="Helical" evidence="9">
    <location>
        <begin position="456"/>
        <end position="478"/>
    </location>
</feature>
<dbReference type="Proteomes" id="UP000515856">
    <property type="component" value="Chromosome"/>
</dbReference>
<evidence type="ECO:0000256" key="4">
    <source>
        <dbReference type="ARBA" id="ARBA00022475"/>
    </source>
</evidence>
<dbReference type="KEGG" id="ehn:H9Q80_13260"/>
<evidence type="ECO:0000256" key="9">
    <source>
        <dbReference type="SAM" id="Phobius"/>
    </source>
</evidence>
<gene>
    <name evidence="10" type="ORF">H9Q80_13260</name>
</gene>
<dbReference type="PANTHER" id="PTHR32024:SF2">
    <property type="entry name" value="TRK SYSTEM POTASSIUM UPTAKE PROTEIN TRKG-RELATED"/>
    <property type="match status" value="1"/>
</dbReference>
<dbReference type="GO" id="GO:0008324">
    <property type="term" value="F:monoatomic cation transmembrane transporter activity"/>
    <property type="evidence" value="ECO:0007669"/>
    <property type="project" value="InterPro"/>
</dbReference>
<feature type="transmembrane region" description="Helical" evidence="9">
    <location>
        <begin position="183"/>
        <end position="204"/>
    </location>
</feature>
<evidence type="ECO:0000256" key="5">
    <source>
        <dbReference type="ARBA" id="ARBA00022692"/>
    </source>
</evidence>
<keyword evidence="8 9" id="KW-0472">Membrane</keyword>
<organism evidence="10 11">
    <name type="scientific">[Eubacterium] hominis</name>
    <dbReference type="NCBI Taxonomy" id="2764325"/>
    <lineage>
        <taxon>Bacteria</taxon>
        <taxon>Bacillati</taxon>
        <taxon>Bacillota</taxon>
        <taxon>Erysipelotrichia</taxon>
        <taxon>Erysipelotrichales</taxon>
        <taxon>Erysipelotrichaceae</taxon>
        <taxon>Amedibacillus</taxon>
    </lineage>
</organism>
<keyword evidence="5 9" id="KW-0812">Transmembrane</keyword>
<protein>
    <submittedName>
        <fullName evidence="10">TrkH family potassium uptake protein</fullName>
    </submittedName>
</protein>
<keyword evidence="6 9" id="KW-1133">Transmembrane helix</keyword>
<sequence length="492" mass="54674">MQNKNEIAGFPLIFGYIGVLLILIGTITLLPLLILFFYPQDIHEAKYFIVPGIVAILIGYLMSFTIRGKKKGRLKKNQDAIIVVSCWMLAILITALPFIFSGKYNLTQGIFETTSGWSTTGLSVVDVSKTSHLFLMHRSTVLFFGGIGLVLVICSVLSDTYGMRLYNAEGHNDRLLPNLIKSARIIITIYSGYTLAGIILYVSFGMPVFDAIIHSIGALSTGGFSSQPDSIAHYHSIAIEVVTIVLMLLGNINFFAHLFLVKGKFRHFFQYCEIRFSFILIIIATMIITILFMNQFAQNLPSAFRIAIFQVVSALTTTGFQTLPNFHVLSSGALLIMIVLQLIGGGIGSTAGGIKQYRVYILLKAIVWQIKAQFYPSQMVCSHKIQKVDKQIEIQKADIASVGTYVFLYLLIFFAGSFLLSLYGHSLQDAMFEFSSALSTVGLSCGIMNYNAPTLVLWTGIFGMFFGRLEIYVIILAMMQCRNDIKHHGIHC</sequence>
<comment type="similarity">
    <text evidence="2">Belongs to the TrkH potassium transport family.</text>
</comment>
<evidence type="ECO:0000256" key="2">
    <source>
        <dbReference type="ARBA" id="ARBA00009137"/>
    </source>
</evidence>
<evidence type="ECO:0000256" key="3">
    <source>
        <dbReference type="ARBA" id="ARBA00022448"/>
    </source>
</evidence>
<feature type="transmembrane region" description="Helical" evidence="9">
    <location>
        <begin position="405"/>
        <end position="423"/>
    </location>
</feature>
<dbReference type="AlphaFoldDB" id="A0A7G9GK92"/>
<keyword evidence="3" id="KW-0813">Transport</keyword>